<proteinExistence type="predicted"/>
<evidence type="ECO:0000313" key="1">
    <source>
        <dbReference type="EMBL" id="KAF7800961.1"/>
    </source>
</evidence>
<name>A0A834W068_9FABA</name>
<dbReference type="Proteomes" id="UP000634136">
    <property type="component" value="Unassembled WGS sequence"/>
</dbReference>
<accession>A0A834W068</accession>
<reference evidence="1" key="1">
    <citation type="submission" date="2020-09" db="EMBL/GenBank/DDBJ databases">
        <title>Genome-Enabled Discovery of Anthraquinone Biosynthesis in Senna tora.</title>
        <authorList>
            <person name="Kang S.-H."/>
            <person name="Pandey R.P."/>
            <person name="Lee C.-M."/>
            <person name="Sim J.-S."/>
            <person name="Jeong J.-T."/>
            <person name="Choi B.-S."/>
            <person name="Jung M."/>
            <person name="Ginzburg D."/>
            <person name="Zhao K."/>
            <person name="Won S.Y."/>
            <person name="Oh T.-J."/>
            <person name="Yu Y."/>
            <person name="Kim N.-H."/>
            <person name="Lee O.R."/>
            <person name="Lee T.-H."/>
            <person name="Bashyal P."/>
            <person name="Kim T.-S."/>
            <person name="Lee W.-H."/>
            <person name="Kawkins C."/>
            <person name="Kim C.-K."/>
            <person name="Kim J.S."/>
            <person name="Ahn B.O."/>
            <person name="Rhee S.Y."/>
            <person name="Sohng J.K."/>
        </authorList>
    </citation>
    <scope>NUCLEOTIDE SEQUENCE</scope>
    <source>
        <tissue evidence="1">Leaf</tissue>
    </source>
</reference>
<evidence type="ECO:0000313" key="2">
    <source>
        <dbReference type="Proteomes" id="UP000634136"/>
    </source>
</evidence>
<dbReference type="EMBL" id="JAAIUW010000077">
    <property type="protein sequence ID" value="KAF7800961.1"/>
    <property type="molecule type" value="Genomic_DNA"/>
</dbReference>
<protein>
    <submittedName>
        <fullName evidence="1">Uncharacterized protein</fullName>
    </submittedName>
</protein>
<comment type="caution">
    <text evidence="1">The sequence shown here is derived from an EMBL/GenBank/DDBJ whole genome shotgun (WGS) entry which is preliminary data.</text>
</comment>
<dbReference type="AlphaFoldDB" id="A0A834W068"/>
<gene>
    <name evidence="1" type="ORF">G2W53_044544</name>
</gene>
<organism evidence="1 2">
    <name type="scientific">Senna tora</name>
    <dbReference type="NCBI Taxonomy" id="362788"/>
    <lineage>
        <taxon>Eukaryota</taxon>
        <taxon>Viridiplantae</taxon>
        <taxon>Streptophyta</taxon>
        <taxon>Embryophyta</taxon>
        <taxon>Tracheophyta</taxon>
        <taxon>Spermatophyta</taxon>
        <taxon>Magnoliopsida</taxon>
        <taxon>eudicotyledons</taxon>
        <taxon>Gunneridae</taxon>
        <taxon>Pentapetalae</taxon>
        <taxon>rosids</taxon>
        <taxon>fabids</taxon>
        <taxon>Fabales</taxon>
        <taxon>Fabaceae</taxon>
        <taxon>Caesalpinioideae</taxon>
        <taxon>Cassia clade</taxon>
        <taxon>Senna</taxon>
    </lineage>
</organism>
<keyword evidence="2" id="KW-1185">Reference proteome</keyword>
<sequence>MEEVRERKEEEGGTKGSRVEARRRLGLAVEVHGFWAVVLGHGVEGLGKGERERKEGRYGKEDGAAAVVAAGTAAGLGGDGMPLVMEVSRLGKKRVVWFGRGDED</sequence>